<accession>A0A7X2TNN3</accession>
<comment type="caution">
    <text evidence="10">The sequence shown here is derived from an EMBL/GenBank/DDBJ whole genome shotgun (WGS) entry which is preliminary data.</text>
</comment>
<reference evidence="10 11" key="1">
    <citation type="submission" date="2019-08" db="EMBL/GenBank/DDBJ databases">
        <title>In-depth cultivation of the pig gut microbiome towards novel bacterial diversity and tailored functional studies.</title>
        <authorList>
            <person name="Wylensek D."/>
            <person name="Hitch T.C.A."/>
            <person name="Clavel T."/>
        </authorList>
    </citation>
    <scope>NUCLEOTIDE SEQUENCE [LARGE SCALE GENOMIC DNA]</scope>
    <source>
        <strain evidence="10 11">Oil+RF-744-WCA-WT-13</strain>
    </source>
</reference>
<evidence type="ECO:0000259" key="9">
    <source>
        <dbReference type="Pfam" id="PF02397"/>
    </source>
</evidence>
<sequence length="477" mass="55199">MDDKRVTHCARTILRLWNVGWFLAVWIVFYNKYMFNTYLVPGAFFSALTFYIVYTAFCSVYKAFRIASTDVGEIVFSQFVSFGFADLLLYVLCCLVYNQMVSILPGAVIVVIQLSGTAVITLTTKRYFMAHIAPHPTMIVYGKIKTLDQVKKFRKRLLRKYSHLFDITLRESEEVSDVLFLQRLQKVDTVILYGIPSTRRARFVQRCIENRKQFYFVPDIEDILETGCETKHLLDTPLMKYEYRYKSSNKQRLKRVLDIIFSSVFLIILSPVMLVTAIAIKAEDGGPVFFRQDRYTKDGKVFKILKFRSMCVDASKYGTMPTTENDPRVTKVGAVIRKTRIDEFPQFINVLKGDMSFVGPRPESVEMSDMYCRKMPEFRYRLAVKGGLTGYAQVYGKYNTSALDKLMLDLMYIENQSTLLDFKIALLTLRTIFKSDAAEGFDDETGREFHDDMQENSRKKPPEEQGGKEREISGDEE</sequence>
<feature type="transmembrane region" description="Helical" evidence="8">
    <location>
        <begin position="256"/>
        <end position="280"/>
    </location>
</feature>
<evidence type="ECO:0000256" key="1">
    <source>
        <dbReference type="ARBA" id="ARBA00004141"/>
    </source>
</evidence>
<protein>
    <submittedName>
        <fullName evidence="10">Sugar transferase</fullName>
    </submittedName>
</protein>
<evidence type="ECO:0000256" key="2">
    <source>
        <dbReference type="ARBA" id="ARBA00006464"/>
    </source>
</evidence>
<feature type="domain" description="Bacterial sugar transferase" evidence="9">
    <location>
        <begin position="254"/>
        <end position="434"/>
    </location>
</feature>
<gene>
    <name evidence="10" type="ORF">FYJ60_08980</name>
</gene>
<evidence type="ECO:0000256" key="5">
    <source>
        <dbReference type="ARBA" id="ARBA00022989"/>
    </source>
</evidence>
<feature type="transmembrane region" description="Helical" evidence="8">
    <location>
        <begin position="103"/>
        <end position="122"/>
    </location>
</feature>
<evidence type="ECO:0000256" key="7">
    <source>
        <dbReference type="SAM" id="MobiDB-lite"/>
    </source>
</evidence>
<evidence type="ECO:0000256" key="3">
    <source>
        <dbReference type="ARBA" id="ARBA00022679"/>
    </source>
</evidence>
<feature type="transmembrane region" description="Helical" evidence="8">
    <location>
        <begin position="76"/>
        <end position="97"/>
    </location>
</feature>
<organism evidence="10 11">
    <name type="scientific">Bilifractor porci</name>
    <dbReference type="NCBI Taxonomy" id="2606636"/>
    <lineage>
        <taxon>Bacteria</taxon>
        <taxon>Bacillati</taxon>
        <taxon>Bacillota</taxon>
        <taxon>Clostridia</taxon>
        <taxon>Lachnospirales</taxon>
        <taxon>Lachnospiraceae</taxon>
        <taxon>Bilifractor</taxon>
    </lineage>
</organism>
<keyword evidence="11" id="KW-1185">Reference proteome</keyword>
<keyword evidence="4 8" id="KW-0812">Transmembrane</keyword>
<proteinExistence type="inferred from homology"/>
<evidence type="ECO:0000313" key="10">
    <source>
        <dbReference type="EMBL" id="MST82447.1"/>
    </source>
</evidence>
<dbReference type="GO" id="GO:0016780">
    <property type="term" value="F:phosphotransferase activity, for other substituted phosphate groups"/>
    <property type="evidence" value="ECO:0007669"/>
    <property type="project" value="TreeGrafter"/>
</dbReference>
<evidence type="ECO:0000256" key="6">
    <source>
        <dbReference type="ARBA" id="ARBA00023136"/>
    </source>
</evidence>
<dbReference type="PANTHER" id="PTHR30576">
    <property type="entry name" value="COLANIC BIOSYNTHESIS UDP-GLUCOSE LIPID CARRIER TRANSFERASE"/>
    <property type="match status" value="1"/>
</dbReference>
<comment type="subcellular location">
    <subcellularLocation>
        <location evidence="1">Membrane</location>
        <topology evidence="1">Multi-pass membrane protein</topology>
    </subcellularLocation>
</comment>
<evidence type="ECO:0000256" key="8">
    <source>
        <dbReference type="SAM" id="Phobius"/>
    </source>
</evidence>
<dbReference type="AlphaFoldDB" id="A0A7X2TNN3"/>
<dbReference type="InterPro" id="IPR017475">
    <property type="entry name" value="EPS_sugar_tfrase"/>
</dbReference>
<feature type="compositionally biased region" description="Basic and acidic residues" evidence="7">
    <location>
        <begin position="444"/>
        <end position="477"/>
    </location>
</feature>
<dbReference type="Pfam" id="PF02397">
    <property type="entry name" value="Bac_transf"/>
    <property type="match status" value="1"/>
</dbReference>
<name>A0A7X2TNN3_9FIRM</name>
<dbReference type="GO" id="GO:0016020">
    <property type="term" value="C:membrane"/>
    <property type="evidence" value="ECO:0007669"/>
    <property type="project" value="UniProtKB-SubCell"/>
</dbReference>
<keyword evidence="3 10" id="KW-0808">Transferase</keyword>
<feature type="region of interest" description="Disordered" evidence="7">
    <location>
        <begin position="442"/>
        <end position="477"/>
    </location>
</feature>
<keyword evidence="6 8" id="KW-0472">Membrane</keyword>
<evidence type="ECO:0000313" key="11">
    <source>
        <dbReference type="Proteomes" id="UP000466864"/>
    </source>
</evidence>
<feature type="transmembrane region" description="Helical" evidence="8">
    <location>
        <begin position="12"/>
        <end position="30"/>
    </location>
</feature>
<dbReference type="Proteomes" id="UP000466864">
    <property type="component" value="Unassembled WGS sequence"/>
</dbReference>
<evidence type="ECO:0000256" key="4">
    <source>
        <dbReference type="ARBA" id="ARBA00022692"/>
    </source>
</evidence>
<comment type="similarity">
    <text evidence="2">Belongs to the bacterial sugar transferase family.</text>
</comment>
<dbReference type="EMBL" id="VUMV01000006">
    <property type="protein sequence ID" value="MST82447.1"/>
    <property type="molecule type" value="Genomic_DNA"/>
</dbReference>
<keyword evidence="5 8" id="KW-1133">Transmembrane helix</keyword>
<feature type="transmembrane region" description="Helical" evidence="8">
    <location>
        <begin position="42"/>
        <end position="64"/>
    </location>
</feature>
<dbReference type="InterPro" id="IPR003362">
    <property type="entry name" value="Bact_transf"/>
</dbReference>
<dbReference type="RefSeq" id="WP_154458357.1">
    <property type="nucleotide sequence ID" value="NZ_VUMV01000006.1"/>
</dbReference>
<dbReference type="PANTHER" id="PTHR30576:SF0">
    <property type="entry name" value="UNDECAPRENYL-PHOSPHATE N-ACETYLGALACTOSAMINYL 1-PHOSPHATE TRANSFERASE-RELATED"/>
    <property type="match status" value="1"/>
</dbReference>
<dbReference type="NCBIfam" id="TIGR03025">
    <property type="entry name" value="EPS_sugtrans"/>
    <property type="match status" value="1"/>
</dbReference>